<dbReference type="PRINTS" id="PR00385">
    <property type="entry name" value="P450"/>
</dbReference>
<protein>
    <submittedName>
        <fullName evidence="10">Cytochrome P450</fullName>
    </submittedName>
</protein>
<keyword evidence="11" id="KW-1185">Reference proteome</keyword>
<reference evidence="10" key="1">
    <citation type="submission" date="2023-06" db="EMBL/GenBank/DDBJ databases">
        <title>Genome-scale phylogeny and comparative genomics of the fungal order Sordariales.</title>
        <authorList>
            <consortium name="Lawrence Berkeley National Laboratory"/>
            <person name="Hensen N."/>
            <person name="Bonometti L."/>
            <person name="Westerberg I."/>
            <person name="Brannstrom I.O."/>
            <person name="Guillou S."/>
            <person name="Cros-Aarteil S."/>
            <person name="Calhoun S."/>
            <person name="Haridas S."/>
            <person name="Kuo A."/>
            <person name="Mondo S."/>
            <person name="Pangilinan J."/>
            <person name="Riley R."/>
            <person name="Labutti K."/>
            <person name="Andreopoulos B."/>
            <person name="Lipzen A."/>
            <person name="Chen C."/>
            <person name="Yanf M."/>
            <person name="Daum C."/>
            <person name="Ng V."/>
            <person name="Clum A."/>
            <person name="Steindorff A."/>
            <person name="Ohm R."/>
            <person name="Martin F."/>
            <person name="Silar P."/>
            <person name="Natvig D."/>
            <person name="Lalanne C."/>
            <person name="Gautier V."/>
            <person name="Ament-Velasquez S.L."/>
            <person name="Kruys A."/>
            <person name="Hutchinson M.I."/>
            <person name="Powell A.J."/>
            <person name="Barry K."/>
            <person name="Miller A.N."/>
            <person name="Grigoriev I.V."/>
            <person name="Debuchy R."/>
            <person name="Gladieux P."/>
            <person name="Thoren M.H."/>
            <person name="Johannesson H."/>
        </authorList>
    </citation>
    <scope>NUCLEOTIDE SEQUENCE</scope>
    <source>
        <strain evidence="10">SMH2532-1</strain>
    </source>
</reference>
<dbReference type="InterPro" id="IPR050121">
    <property type="entry name" value="Cytochrome_P450_monoxygenase"/>
</dbReference>
<dbReference type="SUPFAM" id="SSF48264">
    <property type="entry name" value="Cytochrome P450"/>
    <property type="match status" value="1"/>
</dbReference>
<evidence type="ECO:0000313" key="10">
    <source>
        <dbReference type="EMBL" id="KAK0649646.1"/>
    </source>
</evidence>
<dbReference type="PANTHER" id="PTHR24305:SF232">
    <property type="entry name" value="P450, PUTATIVE (EUROFUNG)-RELATED"/>
    <property type="match status" value="1"/>
</dbReference>
<dbReference type="GO" id="GO:0020037">
    <property type="term" value="F:heme binding"/>
    <property type="evidence" value="ECO:0007669"/>
    <property type="project" value="InterPro"/>
</dbReference>
<evidence type="ECO:0000256" key="3">
    <source>
        <dbReference type="ARBA" id="ARBA00022617"/>
    </source>
</evidence>
<name>A0AA39YDR1_9PEZI</name>
<organism evidence="10 11">
    <name type="scientific">Cercophora newfieldiana</name>
    <dbReference type="NCBI Taxonomy" id="92897"/>
    <lineage>
        <taxon>Eukaryota</taxon>
        <taxon>Fungi</taxon>
        <taxon>Dikarya</taxon>
        <taxon>Ascomycota</taxon>
        <taxon>Pezizomycotina</taxon>
        <taxon>Sordariomycetes</taxon>
        <taxon>Sordariomycetidae</taxon>
        <taxon>Sordariales</taxon>
        <taxon>Lasiosphaeriaceae</taxon>
        <taxon>Cercophora</taxon>
    </lineage>
</organism>
<evidence type="ECO:0000256" key="5">
    <source>
        <dbReference type="ARBA" id="ARBA00023004"/>
    </source>
</evidence>
<dbReference type="AlphaFoldDB" id="A0AA39YDR1"/>
<dbReference type="InterPro" id="IPR017972">
    <property type="entry name" value="Cyt_P450_CS"/>
</dbReference>
<dbReference type="Pfam" id="PF00067">
    <property type="entry name" value="p450"/>
    <property type="match status" value="2"/>
</dbReference>
<evidence type="ECO:0000256" key="8">
    <source>
        <dbReference type="RuleBase" id="RU000461"/>
    </source>
</evidence>
<dbReference type="InterPro" id="IPR002403">
    <property type="entry name" value="Cyt_P450_E_grp-IV"/>
</dbReference>
<evidence type="ECO:0000256" key="7">
    <source>
        <dbReference type="PIRSR" id="PIRSR602403-1"/>
    </source>
</evidence>
<evidence type="ECO:0000256" key="2">
    <source>
        <dbReference type="ARBA" id="ARBA00010617"/>
    </source>
</evidence>
<dbReference type="PROSITE" id="PS00086">
    <property type="entry name" value="CYTOCHROME_P450"/>
    <property type="match status" value="1"/>
</dbReference>
<dbReference type="PANTHER" id="PTHR24305">
    <property type="entry name" value="CYTOCHROME P450"/>
    <property type="match status" value="1"/>
</dbReference>
<dbReference type="Gene3D" id="1.10.630.10">
    <property type="entry name" value="Cytochrome P450"/>
    <property type="match status" value="1"/>
</dbReference>
<feature type="transmembrane region" description="Helical" evidence="9">
    <location>
        <begin position="5"/>
        <end position="25"/>
    </location>
</feature>
<evidence type="ECO:0000256" key="9">
    <source>
        <dbReference type="SAM" id="Phobius"/>
    </source>
</evidence>
<dbReference type="EMBL" id="JAULSV010000003">
    <property type="protein sequence ID" value="KAK0649646.1"/>
    <property type="molecule type" value="Genomic_DNA"/>
</dbReference>
<evidence type="ECO:0000256" key="6">
    <source>
        <dbReference type="ARBA" id="ARBA00023033"/>
    </source>
</evidence>
<feature type="binding site" description="axial binding residue" evidence="7">
    <location>
        <position position="518"/>
    </location>
    <ligand>
        <name>heme</name>
        <dbReference type="ChEBI" id="CHEBI:30413"/>
    </ligand>
    <ligandPart>
        <name>Fe</name>
        <dbReference type="ChEBI" id="CHEBI:18248"/>
    </ligandPart>
</feature>
<proteinExistence type="inferred from homology"/>
<keyword evidence="8" id="KW-0560">Oxidoreductase</keyword>
<dbReference type="GO" id="GO:0016705">
    <property type="term" value="F:oxidoreductase activity, acting on paired donors, with incorporation or reduction of molecular oxygen"/>
    <property type="evidence" value="ECO:0007669"/>
    <property type="project" value="InterPro"/>
</dbReference>
<dbReference type="GO" id="GO:0004497">
    <property type="term" value="F:monooxygenase activity"/>
    <property type="evidence" value="ECO:0007669"/>
    <property type="project" value="UniProtKB-KW"/>
</dbReference>
<dbReference type="InterPro" id="IPR001128">
    <property type="entry name" value="Cyt_P450"/>
</dbReference>
<comment type="caution">
    <text evidence="10">The sequence shown here is derived from an EMBL/GenBank/DDBJ whole genome shotgun (WGS) entry which is preliminary data.</text>
</comment>
<comment type="cofactor">
    <cofactor evidence="1 7">
        <name>heme</name>
        <dbReference type="ChEBI" id="CHEBI:30413"/>
    </cofactor>
</comment>
<accession>A0AA39YDR1</accession>
<keyword evidence="3 7" id="KW-0349">Heme</keyword>
<keyword evidence="4 7" id="KW-0479">Metal-binding</keyword>
<dbReference type="PRINTS" id="PR00465">
    <property type="entry name" value="EP450IV"/>
</dbReference>
<keyword evidence="9" id="KW-1133">Transmembrane helix</keyword>
<dbReference type="Proteomes" id="UP001174936">
    <property type="component" value="Unassembled WGS sequence"/>
</dbReference>
<keyword evidence="5 7" id="KW-0408">Iron</keyword>
<keyword evidence="6 8" id="KW-0503">Monooxygenase</keyword>
<evidence type="ECO:0000256" key="4">
    <source>
        <dbReference type="ARBA" id="ARBA00022723"/>
    </source>
</evidence>
<evidence type="ECO:0000256" key="1">
    <source>
        <dbReference type="ARBA" id="ARBA00001971"/>
    </source>
</evidence>
<comment type="similarity">
    <text evidence="2 8">Belongs to the cytochrome P450 family.</text>
</comment>
<gene>
    <name evidence="10" type="ORF">B0T16DRAFT_492238</name>
</gene>
<evidence type="ECO:0000313" key="11">
    <source>
        <dbReference type="Proteomes" id="UP001174936"/>
    </source>
</evidence>
<keyword evidence="9" id="KW-0472">Membrane</keyword>
<dbReference type="InterPro" id="IPR036396">
    <property type="entry name" value="Cyt_P450_sf"/>
</dbReference>
<sequence length="571" mass="63677">MASSILVGAAVCIILGIGYVVWQLFPGTPLPGYPHVASSRWRIFGDGLTILRIAERTRESSIAIFNLNTKLGTAITQLLLTHGPPMITVDDPREVEDIVMRRNKEFDHSWYTMQLFNRPFPHATISQHTTPALKAQKRLWTDAMSPDFLKRIVAPNLQNAAGQLVELWTIRAEQAAGTPFKVSADFHSTALDAIWTALLGSKLGVLQSHIEKSRGVPSTLDAETLSTIDAVRFVVEKGNAMVATALNSMWPPLAFFILQFTPTYRQFKRLSTEEVQKVMRRAYQRFLALADAKGVAGVGDSDEHDTCAMDLVLRRQIMTARKTGQPPLDPTRDPQMLDELWMLLLAGHDSTANTLSWFVKFMALNQEPQSQLRRALSAAFGNEPFPKLPSANAILEADIPYLDAMMEETIRVAATSAIINRDVLVDTEILGKRVPAGSILFLNLRIDHTPYPVDESLRSATSQAAQAKRTRGGFDGESGRDIEKFEPRRWLTKKADGEEVFDAYSLPVLGFGGGYRGCFGKRLAMMELRIIIVVLILNFEFLPLPEELAGLEGDEGVFRRPQKEYVRLKKL</sequence>
<keyword evidence="9" id="KW-0812">Transmembrane</keyword>
<dbReference type="GO" id="GO:0005506">
    <property type="term" value="F:iron ion binding"/>
    <property type="evidence" value="ECO:0007669"/>
    <property type="project" value="InterPro"/>
</dbReference>